<protein>
    <submittedName>
        <fullName evidence="8">Polar amino acid ABC transporter inner membrane subunit</fullName>
    </submittedName>
</protein>
<evidence type="ECO:0000256" key="4">
    <source>
        <dbReference type="RuleBase" id="RU003744"/>
    </source>
</evidence>
<keyword evidence="9" id="KW-1185">Reference proteome</keyword>
<comment type="similarity">
    <text evidence="2 4">Belongs to the bacterial solute-binding protein 3 family.</text>
</comment>
<evidence type="ECO:0000256" key="3">
    <source>
        <dbReference type="ARBA" id="ARBA00022729"/>
    </source>
</evidence>
<dbReference type="Pfam" id="PF00497">
    <property type="entry name" value="SBP_bac_3"/>
    <property type="match status" value="1"/>
</dbReference>
<dbReference type="PROSITE" id="PS51257">
    <property type="entry name" value="PROKAR_LIPOPROTEIN"/>
    <property type="match status" value="1"/>
</dbReference>
<evidence type="ECO:0000256" key="2">
    <source>
        <dbReference type="ARBA" id="ARBA00010333"/>
    </source>
</evidence>
<feature type="chain" id="PRO_5038544668" evidence="5">
    <location>
        <begin position="20"/>
        <end position="258"/>
    </location>
</feature>
<proteinExistence type="inferred from homology"/>
<dbReference type="AlphaFoldDB" id="A0A378TKQ9"/>
<dbReference type="InterPro" id="IPR001320">
    <property type="entry name" value="Iontro_rcpt_C"/>
</dbReference>
<evidence type="ECO:0000259" key="7">
    <source>
        <dbReference type="SMART" id="SM00079"/>
    </source>
</evidence>
<dbReference type="SMART" id="SM00062">
    <property type="entry name" value="PBPb"/>
    <property type="match status" value="1"/>
</dbReference>
<dbReference type="CDD" id="cd13530">
    <property type="entry name" value="PBP2_peptides_like"/>
    <property type="match status" value="1"/>
</dbReference>
<dbReference type="GO" id="GO:0016020">
    <property type="term" value="C:membrane"/>
    <property type="evidence" value="ECO:0007669"/>
    <property type="project" value="InterPro"/>
</dbReference>
<dbReference type="InterPro" id="IPR001638">
    <property type="entry name" value="Solute-binding_3/MltF_N"/>
</dbReference>
<comment type="subcellular location">
    <subcellularLocation>
        <location evidence="1">Cell envelope</location>
    </subcellularLocation>
</comment>
<dbReference type="RefSeq" id="WP_163907806.1">
    <property type="nucleotide sequence ID" value="NZ_AP022600.1"/>
</dbReference>
<accession>A0A378TKQ9</accession>
<dbReference type="SMART" id="SM00079">
    <property type="entry name" value="PBPe"/>
    <property type="match status" value="1"/>
</dbReference>
<evidence type="ECO:0000256" key="1">
    <source>
        <dbReference type="ARBA" id="ARBA00004196"/>
    </source>
</evidence>
<name>A0A378TKQ9_9MYCO</name>
<evidence type="ECO:0000256" key="5">
    <source>
        <dbReference type="SAM" id="SignalP"/>
    </source>
</evidence>
<dbReference type="PANTHER" id="PTHR35936">
    <property type="entry name" value="MEMBRANE-BOUND LYTIC MUREIN TRANSGLYCOSYLASE F"/>
    <property type="match status" value="1"/>
</dbReference>
<organism evidence="8 9">
    <name type="scientific">Mycolicibacterium tokaiense</name>
    <dbReference type="NCBI Taxonomy" id="39695"/>
    <lineage>
        <taxon>Bacteria</taxon>
        <taxon>Bacillati</taxon>
        <taxon>Actinomycetota</taxon>
        <taxon>Actinomycetes</taxon>
        <taxon>Mycobacteriales</taxon>
        <taxon>Mycobacteriaceae</taxon>
        <taxon>Mycolicibacterium</taxon>
    </lineage>
</organism>
<evidence type="ECO:0000313" key="9">
    <source>
        <dbReference type="Proteomes" id="UP000254978"/>
    </source>
</evidence>
<dbReference type="PROSITE" id="PS01039">
    <property type="entry name" value="SBP_BACTERIAL_3"/>
    <property type="match status" value="1"/>
</dbReference>
<sequence length="258" mass="27167">MLWRVLRLAVVACFAMVVAACGGASDAGQPAADELRVAINPGFVPFEQIENGELVGFDVDLANALAAKLGKTAVFDQMPFTSLLASVSSGRADIAISGILDTPERRKEVAFSQAYVNDSFVLTVNQDNQSITDLEDLAGAKIAVQVGTVPEEFVREKVPTAEFVTVQDTPSAFQLVAQGRADAVVTDAPVAGYYVDKVGGLRLLPTPLNTAQPIAAVLPLGSPMVEQVNTALDELDADGTLATLREKWFGESTPQSGS</sequence>
<keyword evidence="3 5" id="KW-0732">Signal</keyword>
<dbReference type="EMBL" id="UGQT01000001">
    <property type="protein sequence ID" value="STZ61124.1"/>
    <property type="molecule type" value="Genomic_DNA"/>
</dbReference>
<dbReference type="GO" id="GO:0030313">
    <property type="term" value="C:cell envelope"/>
    <property type="evidence" value="ECO:0007669"/>
    <property type="project" value="UniProtKB-SubCell"/>
</dbReference>
<feature type="signal peptide" evidence="5">
    <location>
        <begin position="1"/>
        <end position="19"/>
    </location>
</feature>
<gene>
    <name evidence="8" type="primary">artP_2</name>
    <name evidence="8" type="ORF">NCTC10821_04668</name>
</gene>
<reference evidence="8 9" key="1">
    <citation type="submission" date="2018-06" db="EMBL/GenBank/DDBJ databases">
        <authorList>
            <consortium name="Pathogen Informatics"/>
            <person name="Doyle S."/>
        </authorList>
    </citation>
    <scope>NUCLEOTIDE SEQUENCE [LARGE SCALE GENOMIC DNA]</scope>
    <source>
        <strain evidence="8 9">NCTC10821</strain>
    </source>
</reference>
<dbReference type="InterPro" id="IPR018313">
    <property type="entry name" value="SBP_3_CS"/>
</dbReference>
<dbReference type="SUPFAM" id="SSF53850">
    <property type="entry name" value="Periplasmic binding protein-like II"/>
    <property type="match status" value="1"/>
</dbReference>
<evidence type="ECO:0000259" key="6">
    <source>
        <dbReference type="SMART" id="SM00062"/>
    </source>
</evidence>
<dbReference type="PANTHER" id="PTHR35936:SF17">
    <property type="entry name" value="ARGININE-BINDING EXTRACELLULAR PROTEIN ARTP"/>
    <property type="match status" value="1"/>
</dbReference>
<feature type="domain" description="Ionotropic glutamate receptor C-terminal" evidence="7">
    <location>
        <begin position="34"/>
        <end position="251"/>
    </location>
</feature>
<dbReference type="GO" id="GO:0015276">
    <property type="term" value="F:ligand-gated monoatomic ion channel activity"/>
    <property type="evidence" value="ECO:0007669"/>
    <property type="project" value="InterPro"/>
</dbReference>
<dbReference type="Gene3D" id="3.40.190.10">
    <property type="entry name" value="Periplasmic binding protein-like II"/>
    <property type="match status" value="2"/>
</dbReference>
<evidence type="ECO:0000313" key="8">
    <source>
        <dbReference type="EMBL" id="STZ61124.1"/>
    </source>
</evidence>
<feature type="domain" description="Solute-binding protein family 3/N-terminal" evidence="6">
    <location>
        <begin position="34"/>
        <end position="252"/>
    </location>
</feature>
<dbReference type="Proteomes" id="UP000254978">
    <property type="component" value="Unassembled WGS sequence"/>
</dbReference>